<dbReference type="Gene3D" id="1.20.1250.20">
    <property type="entry name" value="MFS general substrate transporter like domains"/>
    <property type="match status" value="1"/>
</dbReference>
<dbReference type="GO" id="GO:0005886">
    <property type="term" value="C:plasma membrane"/>
    <property type="evidence" value="ECO:0007669"/>
    <property type="project" value="UniProtKB-SubCell"/>
</dbReference>
<dbReference type="InterPro" id="IPR036259">
    <property type="entry name" value="MFS_trans_sf"/>
</dbReference>
<name>H0R185_9ACTN</name>
<accession>H0R185</accession>
<evidence type="ECO:0000256" key="3">
    <source>
        <dbReference type="ARBA" id="ARBA00022475"/>
    </source>
</evidence>
<feature type="transmembrane region" description="Helical" evidence="7">
    <location>
        <begin position="294"/>
        <end position="312"/>
    </location>
</feature>
<evidence type="ECO:0000313" key="9">
    <source>
        <dbReference type="Proteomes" id="UP000035034"/>
    </source>
</evidence>
<dbReference type="PANTHER" id="PTHR23513:SF11">
    <property type="entry name" value="STAPHYLOFERRIN A TRANSPORTER"/>
    <property type="match status" value="1"/>
</dbReference>
<feature type="transmembrane region" description="Helical" evidence="7">
    <location>
        <begin position="153"/>
        <end position="173"/>
    </location>
</feature>
<feature type="transmembrane region" description="Helical" evidence="7">
    <location>
        <begin position="84"/>
        <end position="105"/>
    </location>
</feature>
<feature type="transmembrane region" description="Helical" evidence="7">
    <location>
        <begin position="111"/>
        <end position="132"/>
    </location>
</feature>
<dbReference type="Pfam" id="PF05977">
    <property type="entry name" value="MFS_3"/>
    <property type="match status" value="1"/>
</dbReference>
<reference evidence="8 9" key="1">
    <citation type="submission" date="2011-12" db="EMBL/GenBank/DDBJ databases">
        <title>Whole genome shotgun sequence of Gordonia effusa NBRC 100432.</title>
        <authorList>
            <person name="Yoshida I."/>
            <person name="Takarada H."/>
            <person name="Hosoyama A."/>
            <person name="Tsuchikane K."/>
            <person name="Katsumata H."/>
            <person name="Yamazaki S."/>
            <person name="Fujita N."/>
        </authorList>
    </citation>
    <scope>NUCLEOTIDE SEQUENCE [LARGE SCALE GENOMIC DNA]</scope>
    <source>
        <strain evidence="8 9">NBRC 100432</strain>
    </source>
</reference>
<evidence type="ECO:0000256" key="5">
    <source>
        <dbReference type="ARBA" id="ARBA00022989"/>
    </source>
</evidence>
<keyword evidence="3" id="KW-1003">Cell membrane</keyword>
<dbReference type="AlphaFoldDB" id="H0R185"/>
<organism evidence="8 9">
    <name type="scientific">Gordonia effusa NBRC 100432</name>
    <dbReference type="NCBI Taxonomy" id="1077974"/>
    <lineage>
        <taxon>Bacteria</taxon>
        <taxon>Bacillati</taxon>
        <taxon>Actinomycetota</taxon>
        <taxon>Actinomycetes</taxon>
        <taxon>Mycobacteriales</taxon>
        <taxon>Gordoniaceae</taxon>
        <taxon>Gordonia</taxon>
    </lineage>
</organism>
<dbReference type="InterPro" id="IPR010290">
    <property type="entry name" value="TM_effector"/>
</dbReference>
<evidence type="ECO:0000256" key="7">
    <source>
        <dbReference type="SAM" id="Phobius"/>
    </source>
</evidence>
<dbReference type="eggNOG" id="COG2814">
    <property type="taxonomic scope" value="Bacteria"/>
</dbReference>
<evidence type="ECO:0000256" key="4">
    <source>
        <dbReference type="ARBA" id="ARBA00022692"/>
    </source>
</evidence>
<keyword evidence="4 7" id="KW-0812">Transmembrane</keyword>
<dbReference type="OrthoDB" id="69054at2"/>
<comment type="subcellular location">
    <subcellularLocation>
        <location evidence="1">Cell membrane</location>
        <topology evidence="1">Multi-pass membrane protein</topology>
    </subcellularLocation>
</comment>
<evidence type="ECO:0000256" key="2">
    <source>
        <dbReference type="ARBA" id="ARBA00022448"/>
    </source>
</evidence>
<dbReference type="RefSeq" id="WP_007318172.1">
    <property type="nucleotide sequence ID" value="NZ_BAEH01000066.1"/>
</dbReference>
<dbReference type="SUPFAM" id="SSF103473">
    <property type="entry name" value="MFS general substrate transporter"/>
    <property type="match status" value="1"/>
</dbReference>
<feature type="transmembrane region" description="Helical" evidence="7">
    <location>
        <begin position="23"/>
        <end position="46"/>
    </location>
</feature>
<comment type="caution">
    <text evidence="8">The sequence shown here is derived from an EMBL/GenBank/DDBJ whole genome shotgun (WGS) entry which is preliminary data.</text>
</comment>
<feature type="transmembrane region" description="Helical" evidence="7">
    <location>
        <begin position="179"/>
        <end position="198"/>
    </location>
</feature>
<evidence type="ECO:0000313" key="8">
    <source>
        <dbReference type="EMBL" id="GAB18836.1"/>
    </source>
</evidence>
<proteinExistence type="predicted"/>
<evidence type="ECO:0000256" key="1">
    <source>
        <dbReference type="ARBA" id="ARBA00004651"/>
    </source>
</evidence>
<dbReference type="CDD" id="cd06173">
    <property type="entry name" value="MFS_MefA_like"/>
    <property type="match status" value="1"/>
</dbReference>
<feature type="transmembrane region" description="Helical" evidence="7">
    <location>
        <begin position="229"/>
        <end position="248"/>
    </location>
</feature>
<keyword evidence="2" id="KW-0813">Transport</keyword>
<feature type="transmembrane region" description="Helical" evidence="7">
    <location>
        <begin position="268"/>
        <end position="287"/>
    </location>
</feature>
<sequence length="427" mass="44425">MSIATDGVSKVLRPFSAAQYRRLAAGLVLALFGDGMWTVAVIWQVIALGGGAGQVSIVAAVAAVGMVASTLAGGVLADRVSQRLIIIGLEMVKAAAVGTAGIAALTGHLTLAHLIVVAAISGITTGIYYPAYSALLPRIIEARDLQAANGIEGFLRPVIFQALGPMLAGAAIATASPGLALALSGLCSAGAAACYLSMKPVELQRESSERPSIVGDVVDGFRYMWRTPWLWATLFFATFLVLLTMGPIEVLVPFVLKDRIHGDAGDHSVVLAAFGVGAAVGSLIFAALPMPRRYLTIMFGLWGVSGLPLAVFGVAQHLWVFVVAAFILGVGFDGPMVLWGTLLQRRVPSSLLGRVASLDFFVSIALMPVSMALAAPVADAIGLTAVFVIGGLAPIPFAAAFYVAARLWRDEVENPLHDAEPVLVENG</sequence>
<feature type="transmembrane region" description="Helical" evidence="7">
    <location>
        <begin position="380"/>
        <end position="404"/>
    </location>
</feature>
<dbReference type="Proteomes" id="UP000035034">
    <property type="component" value="Unassembled WGS sequence"/>
</dbReference>
<keyword evidence="6 7" id="KW-0472">Membrane</keyword>
<dbReference type="PANTHER" id="PTHR23513">
    <property type="entry name" value="INTEGRAL MEMBRANE EFFLUX PROTEIN-RELATED"/>
    <property type="match status" value="1"/>
</dbReference>
<evidence type="ECO:0000256" key="6">
    <source>
        <dbReference type="ARBA" id="ARBA00023136"/>
    </source>
</evidence>
<gene>
    <name evidence="8" type="ORF">GOEFS_066_00100</name>
</gene>
<dbReference type="EMBL" id="BAEH01000066">
    <property type="protein sequence ID" value="GAB18836.1"/>
    <property type="molecule type" value="Genomic_DNA"/>
</dbReference>
<feature type="transmembrane region" description="Helical" evidence="7">
    <location>
        <begin position="351"/>
        <end position="374"/>
    </location>
</feature>
<keyword evidence="5 7" id="KW-1133">Transmembrane helix</keyword>
<dbReference type="STRING" id="1077974.GOEFS_066_00100"/>
<feature type="transmembrane region" description="Helical" evidence="7">
    <location>
        <begin position="318"/>
        <end position="339"/>
    </location>
</feature>
<protein>
    <submittedName>
        <fullName evidence="8">Putative drug resistance protein</fullName>
    </submittedName>
</protein>
<keyword evidence="9" id="KW-1185">Reference proteome</keyword>
<feature type="transmembrane region" description="Helical" evidence="7">
    <location>
        <begin position="52"/>
        <end position="77"/>
    </location>
</feature>